<evidence type="ECO:0000256" key="2">
    <source>
        <dbReference type="ARBA" id="ARBA00004950"/>
    </source>
</evidence>
<evidence type="ECO:0000256" key="5">
    <source>
        <dbReference type="ARBA" id="ARBA00021901"/>
    </source>
</evidence>
<dbReference type="Pfam" id="PF00890">
    <property type="entry name" value="FAD_binding_2"/>
    <property type="match status" value="1"/>
</dbReference>
<dbReference type="EC" id="1.4.3.16" evidence="4 12"/>
<evidence type="ECO:0000256" key="11">
    <source>
        <dbReference type="ARBA" id="ARBA00048305"/>
    </source>
</evidence>
<comment type="function">
    <text evidence="10">Catalyzes the oxidation of L-aspartate to iminoaspartate, the first step in the de novo biosynthesis of NAD(+).</text>
</comment>
<dbReference type="InterPro" id="IPR005288">
    <property type="entry name" value="NadB"/>
</dbReference>
<evidence type="ECO:0000256" key="12">
    <source>
        <dbReference type="NCBIfam" id="TIGR00551"/>
    </source>
</evidence>
<dbReference type="SUPFAM" id="SSF51905">
    <property type="entry name" value="FAD/NAD(P)-binding domain"/>
    <property type="match status" value="1"/>
</dbReference>
<evidence type="ECO:0000256" key="4">
    <source>
        <dbReference type="ARBA" id="ARBA00012173"/>
    </source>
</evidence>
<sequence>MTVRIPTARPSWRRATGVVIVGSGAAGLSAAVHLAAAGVPAVLLTRAGITDGATDWAQGGLAAVWDETDSAAAHAHDTVVAGAGLCEPRAVHELVTGAPAAIRRLVRLGARFDRDDTGAYDLHLEGGHHARRILHAGGDASGHEVERALAGALRNAAGTPGSSVEVLEHLRAVDVLTDPAGRARGVRVRQDDGTIGDWLAGAVVLASGGIGQVWPLTTNPAVATGDGIAMAYRAGAVVRDMEFTQFHPTVLWIDPSRRVPGDRGVLVSEAVRGEGAVIVDHSGRHVMEGLHPLADLAPRDVVSAAMQAHMVGTGEEHLFLDATGFGEATWRQRFPSILAMCRERGIDPVTDPIPVRPGAHYLCGGVAADLDGRTAVPGLYAVGEVAATGVQGANRLASNSLTEGLVAGDRVGALLATAWRSGTLNPPPARPAGTGHHDLRPSTASLVDPVHRDRLRAIMDRGVEVSRTAEALDDALTALNALPTLTPPADDILDDDILDMTNLHTVATLIATAALTRTESRGCHRRADHPEASEDWRHHLCLTLGPDGAPTLMRQPLGETSGTAALSLPTRTPHFQEALA</sequence>
<dbReference type="PANTHER" id="PTHR42716:SF2">
    <property type="entry name" value="L-ASPARTATE OXIDASE, CHLOROPLASTIC"/>
    <property type="match status" value="1"/>
</dbReference>
<evidence type="ECO:0000256" key="7">
    <source>
        <dbReference type="ARBA" id="ARBA00022642"/>
    </source>
</evidence>
<feature type="domain" description="FAD-dependent oxidoreductase 2 FAD-binding" evidence="14">
    <location>
        <begin position="18"/>
        <end position="401"/>
    </location>
</feature>
<dbReference type="GO" id="GO:0034628">
    <property type="term" value="P:'de novo' NAD+ biosynthetic process from L-aspartate"/>
    <property type="evidence" value="ECO:0007669"/>
    <property type="project" value="TreeGrafter"/>
</dbReference>
<gene>
    <name evidence="16" type="primary">nadB</name>
    <name evidence="16" type="ORF">Rai3103_11410</name>
</gene>
<dbReference type="GO" id="GO:0005737">
    <property type="term" value="C:cytoplasm"/>
    <property type="evidence" value="ECO:0007669"/>
    <property type="project" value="UniProtKB-SubCell"/>
</dbReference>
<dbReference type="Gene3D" id="3.50.50.60">
    <property type="entry name" value="FAD/NAD(P)-binding domain"/>
    <property type="match status" value="1"/>
</dbReference>
<feature type="domain" description="Fumarate reductase/succinate dehydrogenase flavoprotein-like C-terminal" evidence="15">
    <location>
        <begin position="452"/>
        <end position="556"/>
    </location>
</feature>
<dbReference type="FunFam" id="3.90.700.10:FF:000002">
    <property type="entry name" value="L-aspartate oxidase"/>
    <property type="match status" value="1"/>
</dbReference>
<keyword evidence="17" id="KW-1185">Reference proteome</keyword>
<reference evidence="16 17" key="1">
    <citation type="submission" date="2019-10" db="EMBL/GenBank/DDBJ databases">
        <title>Genomic analysis of Raineyella sp. CBA3103.</title>
        <authorList>
            <person name="Roh S.W."/>
        </authorList>
    </citation>
    <scope>NUCLEOTIDE SEQUENCE [LARGE SCALE GENOMIC DNA]</scope>
    <source>
        <strain evidence="16 17">CBA3103</strain>
    </source>
</reference>
<evidence type="ECO:0000256" key="9">
    <source>
        <dbReference type="ARBA" id="ARBA00023002"/>
    </source>
</evidence>
<evidence type="ECO:0000313" key="17">
    <source>
        <dbReference type="Proteomes" id="UP000386847"/>
    </source>
</evidence>
<keyword evidence="6 13" id="KW-0285">Flavoprotein</keyword>
<dbReference type="SUPFAM" id="SSF56425">
    <property type="entry name" value="Succinate dehydrogenase/fumarate reductase flavoprotein, catalytic domain"/>
    <property type="match status" value="1"/>
</dbReference>
<dbReference type="PRINTS" id="PR00368">
    <property type="entry name" value="FADPNR"/>
</dbReference>
<dbReference type="InterPro" id="IPR036188">
    <property type="entry name" value="FAD/NAD-bd_sf"/>
</dbReference>
<dbReference type="InterPro" id="IPR027477">
    <property type="entry name" value="Succ_DH/fumarate_Rdtase_cat_sf"/>
</dbReference>
<dbReference type="KEGG" id="rain:Rai3103_11410"/>
<comment type="pathway">
    <text evidence="2 13">Cofactor biosynthesis; NAD(+) biosynthesis; iminoaspartate from L-aspartate (oxidase route): step 1/1.</text>
</comment>
<comment type="subcellular location">
    <subcellularLocation>
        <location evidence="13">Cytoplasm</location>
    </subcellularLocation>
</comment>
<evidence type="ECO:0000256" key="10">
    <source>
        <dbReference type="ARBA" id="ARBA00029426"/>
    </source>
</evidence>
<evidence type="ECO:0000256" key="8">
    <source>
        <dbReference type="ARBA" id="ARBA00022827"/>
    </source>
</evidence>
<accession>A0A5Q2FBQ6</accession>
<evidence type="ECO:0000256" key="13">
    <source>
        <dbReference type="RuleBase" id="RU362049"/>
    </source>
</evidence>
<dbReference type="InterPro" id="IPR015939">
    <property type="entry name" value="Fum_Rdtase/Succ_DH_flav-like_C"/>
</dbReference>
<evidence type="ECO:0000256" key="3">
    <source>
        <dbReference type="ARBA" id="ARBA00008562"/>
    </source>
</evidence>
<organism evidence="16 17">
    <name type="scientific">Raineyella fluvialis</name>
    <dbReference type="NCBI Taxonomy" id="2662261"/>
    <lineage>
        <taxon>Bacteria</taxon>
        <taxon>Bacillati</taxon>
        <taxon>Actinomycetota</taxon>
        <taxon>Actinomycetes</taxon>
        <taxon>Propionibacteriales</taxon>
        <taxon>Propionibacteriaceae</taxon>
        <taxon>Raineyella</taxon>
    </lineage>
</organism>
<evidence type="ECO:0000259" key="14">
    <source>
        <dbReference type="Pfam" id="PF00890"/>
    </source>
</evidence>
<dbReference type="GO" id="GO:0008734">
    <property type="term" value="F:L-aspartate oxidase activity"/>
    <property type="evidence" value="ECO:0007669"/>
    <property type="project" value="UniProtKB-UniRule"/>
</dbReference>
<keyword evidence="7 13" id="KW-0662">Pyridine nucleotide biosynthesis</keyword>
<comment type="catalytic activity">
    <reaction evidence="11">
        <text>L-aspartate + O2 = iminosuccinate + H2O2</text>
        <dbReference type="Rhea" id="RHEA:25876"/>
        <dbReference type="ChEBI" id="CHEBI:15379"/>
        <dbReference type="ChEBI" id="CHEBI:16240"/>
        <dbReference type="ChEBI" id="CHEBI:29991"/>
        <dbReference type="ChEBI" id="CHEBI:77875"/>
        <dbReference type="EC" id="1.4.3.16"/>
    </reaction>
    <physiologicalReaction direction="left-to-right" evidence="11">
        <dbReference type="Rhea" id="RHEA:25877"/>
    </physiologicalReaction>
</comment>
<evidence type="ECO:0000313" key="16">
    <source>
        <dbReference type="EMBL" id="QGF24178.1"/>
    </source>
</evidence>
<dbReference type="RefSeq" id="WP_153572707.1">
    <property type="nucleotide sequence ID" value="NZ_CP045725.1"/>
</dbReference>
<name>A0A5Q2FBQ6_9ACTN</name>
<protein>
    <recommendedName>
        <fullName evidence="5 12">L-aspartate oxidase</fullName>
        <ecNumber evidence="4 12">1.4.3.16</ecNumber>
    </recommendedName>
</protein>
<dbReference type="Gene3D" id="1.20.58.100">
    <property type="entry name" value="Fumarate reductase/succinate dehydrogenase flavoprotein-like, C-terminal domain"/>
    <property type="match status" value="1"/>
</dbReference>
<proteinExistence type="inferred from homology"/>
<evidence type="ECO:0000256" key="6">
    <source>
        <dbReference type="ARBA" id="ARBA00022630"/>
    </source>
</evidence>
<keyword evidence="8 13" id="KW-0274">FAD</keyword>
<dbReference type="SUPFAM" id="SSF46977">
    <property type="entry name" value="Succinate dehydrogenase/fumarate reductase flavoprotein C-terminal domain"/>
    <property type="match status" value="1"/>
</dbReference>
<dbReference type="UniPathway" id="UPA00253">
    <property type="reaction ID" value="UER00326"/>
</dbReference>
<dbReference type="AlphaFoldDB" id="A0A5Q2FBQ6"/>
<dbReference type="PANTHER" id="PTHR42716">
    <property type="entry name" value="L-ASPARTATE OXIDASE"/>
    <property type="match status" value="1"/>
</dbReference>
<dbReference type="Gene3D" id="3.90.700.10">
    <property type="entry name" value="Succinate dehydrogenase/fumarate reductase flavoprotein, catalytic domain"/>
    <property type="match status" value="1"/>
</dbReference>
<dbReference type="EMBL" id="CP045725">
    <property type="protein sequence ID" value="QGF24178.1"/>
    <property type="molecule type" value="Genomic_DNA"/>
</dbReference>
<dbReference type="Pfam" id="PF02910">
    <property type="entry name" value="Succ_DH_flav_C"/>
    <property type="match status" value="1"/>
</dbReference>
<dbReference type="InterPro" id="IPR037099">
    <property type="entry name" value="Fum_R/Succ_DH_flav-like_C_sf"/>
</dbReference>
<keyword evidence="9 13" id="KW-0560">Oxidoreductase</keyword>
<dbReference type="InterPro" id="IPR003953">
    <property type="entry name" value="FAD-dep_OxRdtase_2_FAD-bd"/>
</dbReference>
<comment type="similarity">
    <text evidence="3 13">Belongs to the FAD-dependent oxidoreductase 2 family. NadB subfamily.</text>
</comment>
<dbReference type="PRINTS" id="PR00411">
    <property type="entry name" value="PNDRDTASEI"/>
</dbReference>
<evidence type="ECO:0000256" key="1">
    <source>
        <dbReference type="ARBA" id="ARBA00001974"/>
    </source>
</evidence>
<dbReference type="NCBIfam" id="TIGR00551">
    <property type="entry name" value="nadB"/>
    <property type="match status" value="1"/>
</dbReference>
<evidence type="ECO:0000259" key="15">
    <source>
        <dbReference type="Pfam" id="PF02910"/>
    </source>
</evidence>
<dbReference type="GO" id="GO:0033765">
    <property type="term" value="F:steroid dehydrogenase activity, acting on the CH-CH group of donors"/>
    <property type="evidence" value="ECO:0007669"/>
    <property type="project" value="UniProtKB-ARBA"/>
</dbReference>
<dbReference type="Proteomes" id="UP000386847">
    <property type="component" value="Chromosome"/>
</dbReference>
<comment type="cofactor">
    <cofactor evidence="1 13">
        <name>FAD</name>
        <dbReference type="ChEBI" id="CHEBI:57692"/>
    </cofactor>
</comment>